<comment type="subcellular location">
    <subcellularLocation>
        <location evidence="1">Membrane</location>
        <topology evidence="1">Multi-pass membrane protein</topology>
    </subcellularLocation>
</comment>
<sequence>MATQRNGIDDDRPGTDEDGVSLTAQEASEVDEKRPTSVQVLHETVRLEGESELARPASALLWSALAAGLTMGFSMLARALMFAHFGHTPAGWLLAGIGYSVGFLIVILARQQLFTENTLTAVLPLMTHPRLKTLGRLLRLWGLVLLGNLVGAALFAWGLRHLDGLETATHEALLSIGRHLIDLTSWQVFSRAMIAGWLIATLVWLIPGAETARVTMIVVITSLIGLGGFAHIVSGSAEVLYVVFSGGASFTEFAMRFALPTLAGNVVGGSLIFALISHAQVRGDRSH</sequence>
<dbReference type="Gene3D" id="1.20.1080.10">
    <property type="entry name" value="Glycerol uptake facilitator protein"/>
    <property type="match status" value="1"/>
</dbReference>
<name>A0A918SYM0_9GAMM</name>
<evidence type="ECO:0000256" key="4">
    <source>
        <dbReference type="ARBA" id="ARBA00023136"/>
    </source>
</evidence>
<feature type="transmembrane region" description="Helical" evidence="6">
    <location>
        <begin position="59"/>
        <end position="83"/>
    </location>
</feature>
<evidence type="ECO:0000256" key="2">
    <source>
        <dbReference type="ARBA" id="ARBA00022692"/>
    </source>
</evidence>
<protein>
    <recommendedName>
        <fullName evidence="9">Formate/nitrite transporter family protein</fullName>
    </recommendedName>
</protein>
<gene>
    <name evidence="7" type="ORF">GCM10007067_16340</name>
</gene>
<dbReference type="PANTHER" id="PTHR30520">
    <property type="entry name" value="FORMATE TRANSPORTER-RELATED"/>
    <property type="match status" value="1"/>
</dbReference>
<keyword evidence="2 6" id="KW-0812">Transmembrane</keyword>
<evidence type="ECO:0000256" key="6">
    <source>
        <dbReference type="SAM" id="Phobius"/>
    </source>
</evidence>
<dbReference type="AlphaFoldDB" id="A0A918SYM0"/>
<proteinExistence type="predicted"/>
<evidence type="ECO:0008006" key="9">
    <source>
        <dbReference type="Google" id="ProtNLM"/>
    </source>
</evidence>
<feature type="region of interest" description="Disordered" evidence="5">
    <location>
        <begin position="1"/>
        <end position="34"/>
    </location>
</feature>
<feature type="transmembrane region" description="Helical" evidence="6">
    <location>
        <begin position="188"/>
        <end position="207"/>
    </location>
</feature>
<evidence type="ECO:0000313" key="8">
    <source>
        <dbReference type="Proteomes" id="UP000646426"/>
    </source>
</evidence>
<evidence type="ECO:0000256" key="5">
    <source>
        <dbReference type="SAM" id="MobiDB-lite"/>
    </source>
</evidence>
<comment type="caution">
    <text evidence="7">The sequence shown here is derived from an EMBL/GenBank/DDBJ whole genome shotgun (WGS) entry which is preliminary data.</text>
</comment>
<evidence type="ECO:0000256" key="3">
    <source>
        <dbReference type="ARBA" id="ARBA00022989"/>
    </source>
</evidence>
<feature type="transmembrane region" description="Helical" evidence="6">
    <location>
        <begin position="89"/>
        <end position="109"/>
    </location>
</feature>
<feature type="transmembrane region" description="Helical" evidence="6">
    <location>
        <begin position="214"/>
        <end position="233"/>
    </location>
</feature>
<keyword evidence="4 6" id="KW-0472">Membrane</keyword>
<dbReference type="GO" id="GO:0005886">
    <property type="term" value="C:plasma membrane"/>
    <property type="evidence" value="ECO:0007669"/>
    <property type="project" value="TreeGrafter"/>
</dbReference>
<dbReference type="Pfam" id="PF01226">
    <property type="entry name" value="Form_Nir_trans"/>
    <property type="match status" value="1"/>
</dbReference>
<dbReference type="Proteomes" id="UP000646426">
    <property type="component" value="Unassembled WGS sequence"/>
</dbReference>
<dbReference type="PANTHER" id="PTHR30520:SF2">
    <property type="entry name" value="INNER MEMBRANE PROTEIN YFDC"/>
    <property type="match status" value="1"/>
</dbReference>
<organism evidence="7 8">
    <name type="scientific">Cognatilysobacter bugurensis</name>
    <dbReference type="NCBI Taxonomy" id="543356"/>
    <lineage>
        <taxon>Bacteria</taxon>
        <taxon>Pseudomonadati</taxon>
        <taxon>Pseudomonadota</taxon>
        <taxon>Gammaproteobacteria</taxon>
        <taxon>Lysobacterales</taxon>
        <taxon>Lysobacteraceae</taxon>
        <taxon>Cognatilysobacter</taxon>
    </lineage>
</organism>
<keyword evidence="8" id="KW-1185">Reference proteome</keyword>
<evidence type="ECO:0000256" key="1">
    <source>
        <dbReference type="ARBA" id="ARBA00004141"/>
    </source>
</evidence>
<dbReference type="InterPro" id="IPR023271">
    <property type="entry name" value="Aquaporin-like"/>
</dbReference>
<feature type="transmembrane region" description="Helical" evidence="6">
    <location>
        <begin position="140"/>
        <end position="159"/>
    </location>
</feature>
<reference evidence="7" key="1">
    <citation type="journal article" date="2014" name="Int. J. Syst. Evol. Microbiol.">
        <title>Complete genome sequence of Corynebacterium casei LMG S-19264T (=DSM 44701T), isolated from a smear-ripened cheese.</title>
        <authorList>
            <consortium name="US DOE Joint Genome Institute (JGI-PGF)"/>
            <person name="Walter F."/>
            <person name="Albersmeier A."/>
            <person name="Kalinowski J."/>
            <person name="Ruckert C."/>
        </authorList>
    </citation>
    <scope>NUCLEOTIDE SEQUENCE</scope>
    <source>
        <strain evidence="7">KCTC 23077</strain>
    </source>
</reference>
<feature type="transmembrane region" description="Helical" evidence="6">
    <location>
        <begin position="253"/>
        <end position="276"/>
    </location>
</feature>
<reference evidence="7" key="2">
    <citation type="submission" date="2020-09" db="EMBL/GenBank/DDBJ databases">
        <authorList>
            <person name="Sun Q."/>
            <person name="Kim S."/>
        </authorList>
    </citation>
    <scope>NUCLEOTIDE SEQUENCE</scope>
    <source>
        <strain evidence="7">KCTC 23077</strain>
    </source>
</reference>
<accession>A0A918SYM0</accession>
<dbReference type="GO" id="GO:0015499">
    <property type="term" value="F:formate transmembrane transporter activity"/>
    <property type="evidence" value="ECO:0007669"/>
    <property type="project" value="TreeGrafter"/>
</dbReference>
<dbReference type="InterPro" id="IPR000292">
    <property type="entry name" value="For/NO2_transpt"/>
</dbReference>
<keyword evidence="3 6" id="KW-1133">Transmembrane helix</keyword>
<dbReference type="RefSeq" id="WP_189455257.1">
    <property type="nucleotide sequence ID" value="NZ_BMYD01000002.1"/>
</dbReference>
<dbReference type="EMBL" id="BMYD01000002">
    <property type="protein sequence ID" value="GHA79550.1"/>
    <property type="molecule type" value="Genomic_DNA"/>
</dbReference>
<evidence type="ECO:0000313" key="7">
    <source>
        <dbReference type="EMBL" id="GHA79550.1"/>
    </source>
</evidence>